<proteinExistence type="predicted"/>
<evidence type="ECO:0000256" key="1">
    <source>
        <dbReference type="SAM" id="MobiDB-lite"/>
    </source>
</evidence>
<accession>A0A1Q9CSE8</accession>
<dbReference type="EMBL" id="LSRX01000954">
    <property type="protein sequence ID" value="OLP85825.1"/>
    <property type="molecule type" value="Genomic_DNA"/>
</dbReference>
<sequence length="307" mass="33827">MDAQDATAREDRAVCTEQGLQNGVRPGEAVPPEMGNPNVFDPAPSAAEFLSGVNQAAAEPDLAEPAYGAAPDMEARTITTLQPPPGSPAPMSSVVTPPTGSTVRVQEFYSAESRQERSERSGFQWMARITEFLRTTATRSATNVDRMLDNLGFPHVHPQAPGDGMVISPPQDLQPRTLVPAVPTSWSTVRGIIPNFTGLLQMGKATGKNVNDCYRAACSSYQQLLVILKGMRHCYLKVVPDLYLQLQVNLKGMRHCYLKVVPDLYLQLRVNLKGMRHSYLKVVPDLYLQLRVNLKGMRHSYLKVVPE</sequence>
<evidence type="ECO:0000313" key="3">
    <source>
        <dbReference type="Proteomes" id="UP000186817"/>
    </source>
</evidence>
<dbReference type="OrthoDB" id="10643691at2759"/>
<name>A0A1Q9CSE8_SYMMI</name>
<protein>
    <submittedName>
        <fullName evidence="2">Uncharacterized protein</fullName>
    </submittedName>
</protein>
<comment type="caution">
    <text evidence="2">The sequence shown here is derived from an EMBL/GenBank/DDBJ whole genome shotgun (WGS) entry which is preliminary data.</text>
</comment>
<evidence type="ECO:0000313" key="2">
    <source>
        <dbReference type="EMBL" id="OLP85825.1"/>
    </source>
</evidence>
<gene>
    <name evidence="2" type="ORF">AK812_SmicGene33143</name>
</gene>
<organism evidence="2 3">
    <name type="scientific">Symbiodinium microadriaticum</name>
    <name type="common">Dinoflagellate</name>
    <name type="synonym">Zooxanthella microadriatica</name>
    <dbReference type="NCBI Taxonomy" id="2951"/>
    <lineage>
        <taxon>Eukaryota</taxon>
        <taxon>Sar</taxon>
        <taxon>Alveolata</taxon>
        <taxon>Dinophyceae</taxon>
        <taxon>Suessiales</taxon>
        <taxon>Symbiodiniaceae</taxon>
        <taxon>Symbiodinium</taxon>
    </lineage>
</organism>
<dbReference type="Proteomes" id="UP000186817">
    <property type="component" value="Unassembled WGS sequence"/>
</dbReference>
<keyword evidence="3" id="KW-1185">Reference proteome</keyword>
<reference evidence="2 3" key="1">
    <citation type="submission" date="2016-02" db="EMBL/GenBank/DDBJ databases">
        <title>Genome analysis of coral dinoflagellate symbionts highlights evolutionary adaptations to a symbiotic lifestyle.</title>
        <authorList>
            <person name="Aranda M."/>
            <person name="Li Y."/>
            <person name="Liew Y.J."/>
            <person name="Baumgarten S."/>
            <person name="Simakov O."/>
            <person name="Wilson M."/>
            <person name="Piel J."/>
            <person name="Ashoor H."/>
            <person name="Bougouffa S."/>
            <person name="Bajic V.B."/>
            <person name="Ryu T."/>
            <person name="Ravasi T."/>
            <person name="Bayer T."/>
            <person name="Micklem G."/>
            <person name="Kim H."/>
            <person name="Bhak J."/>
            <person name="Lajeunesse T.C."/>
            <person name="Voolstra C.R."/>
        </authorList>
    </citation>
    <scope>NUCLEOTIDE SEQUENCE [LARGE SCALE GENOMIC DNA]</scope>
    <source>
        <strain evidence="2 3">CCMP2467</strain>
    </source>
</reference>
<feature type="region of interest" description="Disordered" evidence="1">
    <location>
        <begin position="1"/>
        <end position="46"/>
    </location>
</feature>
<dbReference type="AlphaFoldDB" id="A0A1Q9CSE8"/>